<keyword evidence="2" id="KW-0812">Transmembrane</keyword>
<accession>A0A0S4JFH3</accession>
<feature type="compositionally biased region" description="Polar residues" evidence="9">
    <location>
        <begin position="1"/>
        <end position="11"/>
    </location>
</feature>
<dbReference type="Proteomes" id="UP000051952">
    <property type="component" value="Unassembled WGS sequence"/>
</dbReference>
<protein>
    <submittedName>
        <fullName evidence="11">Zinc finger protein, putative</fullName>
    </submittedName>
</protein>
<dbReference type="OrthoDB" id="8062037at2759"/>
<feature type="domain" description="RING-type" evidence="10">
    <location>
        <begin position="351"/>
        <end position="393"/>
    </location>
</feature>
<feature type="region of interest" description="Disordered" evidence="9">
    <location>
        <begin position="404"/>
        <end position="434"/>
    </location>
</feature>
<dbReference type="EMBL" id="CYKH01001700">
    <property type="protein sequence ID" value="CUG89032.1"/>
    <property type="molecule type" value="Genomic_DNA"/>
</dbReference>
<keyword evidence="4 8" id="KW-0863">Zinc-finger</keyword>
<evidence type="ECO:0000256" key="5">
    <source>
        <dbReference type="ARBA" id="ARBA00022833"/>
    </source>
</evidence>
<feature type="compositionally biased region" description="Basic and acidic residues" evidence="9">
    <location>
        <begin position="94"/>
        <end position="103"/>
    </location>
</feature>
<name>A0A0S4JFH3_BODSA</name>
<sequence>MGNQCCTNNNAEADGRNEEISAASPLPPRTRRSSSLAVTFEDDPSIISTHFLRSHRDGLASPPPPPRASASRGRDFGFALAPPPSFEALPSRQRWFERARERQAQSTQDRQQQQRAADETETSESTSSPSSTRTSPVVAGDLSPELHDPLGHHWRNAPIARRHSGVLAPIADMLQASAGSGGQRGGGGGPPMDPTLIALQSLAARLRSQQDDGDRFHSGGRRDEDEIVRGLEAFVRMLVAGGTPDGSGSAAGAPHAAGDDGRRLPRRPRFVLQRGGGTGVMRRGEIDFYTFTQVFSGAPQQRSDDANAISEPQAEAPAANSCGFPPQDSNSATVTVGHLVPPHSPSSYVDCCICMMEYSNGDVLRVLPCLHRFHKDCADKWLCDSKSACPICRECPKQLTERNQRMQLGDASSHENEEEDERGNIDNELPQRSH</sequence>
<dbReference type="SUPFAM" id="SSF57850">
    <property type="entry name" value="RING/U-box"/>
    <property type="match status" value="1"/>
</dbReference>
<evidence type="ECO:0000256" key="4">
    <source>
        <dbReference type="ARBA" id="ARBA00022771"/>
    </source>
</evidence>
<dbReference type="InterPro" id="IPR013083">
    <property type="entry name" value="Znf_RING/FYVE/PHD"/>
</dbReference>
<feature type="compositionally biased region" description="Low complexity" evidence="9">
    <location>
        <begin position="244"/>
        <end position="256"/>
    </location>
</feature>
<dbReference type="PANTHER" id="PTHR47168">
    <property type="entry name" value="RING ZINC FINGER DOMAIN SUPERFAMILY PROTEIN-RELATED"/>
    <property type="match status" value="1"/>
</dbReference>
<evidence type="ECO:0000256" key="7">
    <source>
        <dbReference type="ARBA" id="ARBA00023136"/>
    </source>
</evidence>
<evidence type="ECO:0000256" key="6">
    <source>
        <dbReference type="ARBA" id="ARBA00022989"/>
    </source>
</evidence>
<evidence type="ECO:0000313" key="11">
    <source>
        <dbReference type="EMBL" id="CUG89032.1"/>
    </source>
</evidence>
<keyword evidence="6" id="KW-1133">Transmembrane helix</keyword>
<dbReference type="SMART" id="SM00184">
    <property type="entry name" value="RING"/>
    <property type="match status" value="1"/>
</dbReference>
<dbReference type="InterPro" id="IPR001841">
    <property type="entry name" value="Znf_RING"/>
</dbReference>
<feature type="region of interest" description="Disordered" evidence="9">
    <location>
        <begin position="300"/>
        <end position="327"/>
    </location>
</feature>
<reference evidence="12" key="1">
    <citation type="submission" date="2015-09" db="EMBL/GenBank/DDBJ databases">
        <authorList>
            <consortium name="Pathogen Informatics"/>
        </authorList>
    </citation>
    <scope>NUCLEOTIDE SEQUENCE [LARGE SCALE GENOMIC DNA]</scope>
    <source>
        <strain evidence="12">Lake Konstanz</strain>
    </source>
</reference>
<gene>
    <name evidence="11" type="ORF">BSAL_18945</name>
</gene>
<evidence type="ECO:0000256" key="1">
    <source>
        <dbReference type="ARBA" id="ARBA00004167"/>
    </source>
</evidence>
<keyword evidence="3" id="KW-0479">Metal-binding</keyword>
<keyword evidence="7" id="KW-0472">Membrane</keyword>
<keyword evidence="5" id="KW-0862">Zinc</keyword>
<comment type="subcellular location">
    <subcellularLocation>
        <location evidence="1">Membrane</location>
        <topology evidence="1">Single-pass membrane protein</topology>
    </subcellularLocation>
</comment>
<evidence type="ECO:0000313" key="12">
    <source>
        <dbReference type="Proteomes" id="UP000051952"/>
    </source>
</evidence>
<evidence type="ECO:0000256" key="2">
    <source>
        <dbReference type="ARBA" id="ARBA00022692"/>
    </source>
</evidence>
<dbReference type="Pfam" id="PF13639">
    <property type="entry name" value="zf-RING_2"/>
    <property type="match status" value="1"/>
</dbReference>
<feature type="compositionally biased region" description="Low complexity" evidence="9">
    <location>
        <begin position="104"/>
        <end position="115"/>
    </location>
</feature>
<organism evidence="11 12">
    <name type="scientific">Bodo saltans</name>
    <name type="common">Flagellated protozoan</name>
    <dbReference type="NCBI Taxonomy" id="75058"/>
    <lineage>
        <taxon>Eukaryota</taxon>
        <taxon>Discoba</taxon>
        <taxon>Euglenozoa</taxon>
        <taxon>Kinetoplastea</taxon>
        <taxon>Metakinetoplastina</taxon>
        <taxon>Eubodonida</taxon>
        <taxon>Bodonidae</taxon>
        <taxon>Bodo</taxon>
    </lineage>
</organism>
<dbReference type="GO" id="GO:0008270">
    <property type="term" value="F:zinc ion binding"/>
    <property type="evidence" value="ECO:0007669"/>
    <property type="project" value="UniProtKB-KW"/>
</dbReference>
<feature type="region of interest" description="Disordered" evidence="9">
    <location>
        <begin position="244"/>
        <end position="276"/>
    </location>
</feature>
<dbReference type="PANTHER" id="PTHR47168:SF1">
    <property type="entry name" value="OS02G0798600 PROTEIN"/>
    <property type="match status" value="1"/>
</dbReference>
<evidence type="ECO:0000256" key="9">
    <source>
        <dbReference type="SAM" id="MobiDB-lite"/>
    </source>
</evidence>
<dbReference type="VEuPathDB" id="TriTrypDB:BSAL_18945"/>
<evidence type="ECO:0000256" key="8">
    <source>
        <dbReference type="PROSITE-ProRule" id="PRU00175"/>
    </source>
</evidence>
<dbReference type="InterPro" id="IPR051653">
    <property type="entry name" value="E3_ligase_sorting_rcpt"/>
</dbReference>
<evidence type="ECO:0000259" key="10">
    <source>
        <dbReference type="PROSITE" id="PS50089"/>
    </source>
</evidence>
<dbReference type="GO" id="GO:0016020">
    <property type="term" value="C:membrane"/>
    <property type="evidence" value="ECO:0007669"/>
    <property type="project" value="UniProtKB-SubCell"/>
</dbReference>
<feature type="region of interest" description="Disordered" evidence="9">
    <location>
        <begin position="1"/>
        <end position="150"/>
    </location>
</feature>
<feature type="compositionally biased region" description="Low complexity" evidence="9">
    <location>
        <begin position="123"/>
        <end position="136"/>
    </location>
</feature>
<evidence type="ECO:0000256" key="3">
    <source>
        <dbReference type="ARBA" id="ARBA00022723"/>
    </source>
</evidence>
<keyword evidence="12" id="KW-1185">Reference proteome</keyword>
<dbReference type="PROSITE" id="PS50089">
    <property type="entry name" value="ZF_RING_2"/>
    <property type="match status" value="1"/>
</dbReference>
<dbReference type="AlphaFoldDB" id="A0A0S4JFH3"/>
<proteinExistence type="predicted"/>
<feature type="compositionally biased region" description="Basic and acidic residues" evidence="9">
    <location>
        <begin position="422"/>
        <end position="434"/>
    </location>
</feature>
<dbReference type="Gene3D" id="3.30.40.10">
    <property type="entry name" value="Zinc/RING finger domain, C3HC4 (zinc finger)"/>
    <property type="match status" value="1"/>
</dbReference>